<dbReference type="Proteomes" id="UP001153069">
    <property type="component" value="Unassembled WGS sequence"/>
</dbReference>
<organism evidence="1 2">
    <name type="scientific">Seminavis robusta</name>
    <dbReference type="NCBI Taxonomy" id="568900"/>
    <lineage>
        <taxon>Eukaryota</taxon>
        <taxon>Sar</taxon>
        <taxon>Stramenopiles</taxon>
        <taxon>Ochrophyta</taxon>
        <taxon>Bacillariophyta</taxon>
        <taxon>Bacillariophyceae</taxon>
        <taxon>Bacillariophycidae</taxon>
        <taxon>Naviculales</taxon>
        <taxon>Naviculaceae</taxon>
        <taxon>Seminavis</taxon>
    </lineage>
</organism>
<evidence type="ECO:0000313" key="2">
    <source>
        <dbReference type="Proteomes" id="UP001153069"/>
    </source>
</evidence>
<proteinExistence type="predicted"/>
<protein>
    <submittedName>
        <fullName evidence="1">Uncharacterized protein</fullName>
    </submittedName>
</protein>
<reference evidence="1" key="1">
    <citation type="submission" date="2020-06" db="EMBL/GenBank/DDBJ databases">
        <authorList>
            <consortium name="Plant Systems Biology data submission"/>
        </authorList>
    </citation>
    <scope>NUCLEOTIDE SEQUENCE</scope>
    <source>
        <strain evidence="1">D6</strain>
    </source>
</reference>
<comment type="caution">
    <text evidence="1">The sequence shown here is derived from an EMBL/GenBank/DDBJ whole genome shotgun (WGS) entry which is preliminary data.</text>
</comment>
<sequence length="232" mass="25471">MNFYKASRFNKQAASFLALGDYDAALESLAAAATILRDLPVRMEAGDEHHESLAEIMLAAQRSIASCTTASFLSGGNIPVLQEGSNFYIFSRALLFHADKEDEYELLTHSQHSFCISMVVFNMGLGRHAQAKKTGKDSFLEKALSFYEMSWELLQVVEAPLMESVCLLALAIMNNMAEIHLELGDVCTSQMLLESIQPLVSELSDDTVAKTQADECCLNSMITNGILVARCA</sequence>
<gene>
    <name evidence="1" type="ORF">SEMRO_325_G117910.1</name>
</gene>
<dbReference type="AlphaFoldDB" id="A0A9N8HCN8"/>
<evidence type="ECO:0000313" key="1">
    <source>
        <dbReference type="EMBL" id="CAB9507927.1"/>
    </source>
</evidence>
<name>A0A9N8HCN8_9STRA</name>
<dbReference type="EMBL" id="CAICTM010000324">
    <property type="protein sequence ID" value="CAB9507927.1"/>
    <property type="molecule type" value="Genomic_DNA"/>
</dbReference>
<accession>A0A9N8HCN8</accession>
<keyword evidence="2" id="KW-1185">Reference proteome</keyword>